<reference evidence="1 2" key="1">
    <citation type="submission" date="2015-09" db="EMBL/GenBank/DDBJ databases">
        <title>Trachymyrmex zeteki WGS genome.</title>
        <authorList>
            <person name="Nygaard S."/>
            <person name="Hu H."/>
            <person name="Boomsma J."/>
            <person name="Zhang G."/>
        </authorList>
    </citation>
    <scope>NUCLEOTIDE SEQUENCE [LARGE SCALE GENOMIC DNA]</scope>
    <source>
        <strain evidence="1">Tzet28-1</strain>
        <tissue evidence="1">Whole body</tissue>
    </source>
</reference>
<dbReference type="EMBL" id="KQ982194">
    <property type="protein sequence ID" value="KYQ59078.1"/>
    <property type="molecule type" value="Genomic_DNA"/>
</dbReference>
<evidence type="ECO:0000313" key="2">
    <source>
        <dbReference type="Proteomes" id="UP000075809"/>
    </source>
</evidence>
<accession>A0A151XFN1</accession>
<proteinExistence type="predicted"/>
<protein>
    <submittedName>
        <fullName evidence="1">Uncharacterized protein</fullName>
    </submittedName>
</protein>
<evidence type="ECO:0000313" key="1">
    <source>
        <dbReference type="EMBL" id="KYQ59078.1"/>
    </source>
</evidence>
<name>A0A151XFN1_9HYME</name>
<organism evidence="1 2">
    <name type="scientific">Mycetomoellerius zeteki</name>
    <dbReference type="NCBI Taxonomy" id="64791"/>
    <lineage>
        <taxon>Eukaryota</taxon>
        <taxon>Metazoa</taxon>
        <taxon>Ecdysozoa</taxon>
        <taxon>Arthropoda</taxon>
        <taxon>Hexapoda</taxon>
        <taxon>Insecta</taxon>
        <taxon>Pterygota</taxon>
        <taxon>Neoptera</taxon>
        <taxon>Endopterygota</taxon>
        <taxon>Hymenoptera</taxon>
        <taxon>Apocrita</taxon>
        <taxon>Aculeata</taxon>
        <taxon>Formicoidea</taxon>
        <taxon>Formicidae</taxon>
        <taxon>Myrmicinae</taxon>
        <taxon>Mycetomoellerius</taxon>
    </lineage>
</organism>
<gene>
    <name evidence="1" type="ORF">ALC60_01913</name>
</gene>
<keyword evidence="2" id="KW-1185">Reference proteome</keyword>
<sequence>MCGGMSGVVLDKGSGESCGPGYLHGNIPTGSYTCTKDEPFARILATRAIARSPVHHTIHQRKGTYEYGEEGLKITFKNVGYRRTEGSSFPLGTGSDRYFPFRRGIRVSSSSPE</sequence>
<dbReference type="AlphaFoldDB" id="A0A151XFN1"/>
<dbReference type="Proteomes" id="UP000075809">
    <property type="component" value="Unassembled WGS sequence"/>
</dbReference>